<dbReference type="EMBL" id="JACCBX010000016">
    <property type="protein sequence ID" value="NYE08832.1"/>
    <property type="molecule type" value="Genomic_DNA"/>
</dbReference>
<evidence type="ECO:0000313" key="1">
    <source>
        <dbReference type="EMBL" id="NYE08832.1"/>
    </source>
</evidence>
<sequence length="37" mass="4344">MWIRFVMIGVFSLTAAGMLTFQGIEIYHAFVDFFKQK</sequence>
<organism evidence="1 2">
    <name type="scientific">Neobacillus niacini</name>
    <dbReference type="NCBI Taxonomy" id="86668"/>
    <lineage>
        <taxon>Bacteria</taxon>
        <taxon>Bacillati</taxon>
        <taxon>Bacillota</taxon>
        <taxon>Bacilli</taxon>
        <taxon>Bacillales</taxon>
        <taxon>Bacillaceae</taxon>
        <taxon>Neobacillus</taxon>
    </lineage>
</organism>
<name>A0A852TJ95_9BACI</name>
<evidence type="ECO:0000313" key="2">
    <source>
        <dbReference type="Proteomes" id="UP000548423"/>
    </source>
</evidence>
<gene>
    <name evidence="1" type="ORF">F4694_005688</name>
</gene>
<comment type="caution">
    <text evidence="1">The sequence shown here is derived from an EMBL/GenBank/DDBJ whole genome shotgun (WGS) entry which is preliminary data.</text>
</comment>
<dbReference type="Proteomes" id="UP000548423">
    <property type="component" value="Unassembled WGS sequence"/>
</dbReference>
<dbReference type="AlphaFoldDB" id="A0A852TJ95"/>
<reference evidence="2" key="2">
    <citation type="submission" date="2020-08" db="EMBL/GenBank/DDBJ databases">
        <title>The Agave Microbiome: Exploring the role of microbial communities in plant adaptations to desert environments.</title>
        <authorList>
            <person name="Partida-Martinez L.P."/>
        </authorList>
    </citation>
    <scope>NUCLEOTIDE SEQUENCE [LARGE SCALE GENOMIC DNA]</scope>
    <source>
        <strain evidence="2">AT2.8</strain>
    </source>
</reference>
<reference evidence="2" key="1">
    <citation type="submission" date="2020-07" db="EMBL/GenBank/DDBJ databases">
        <authorList>
            <person name="Partida-Martinez L."/>
            <person name="Huntemann M."/>
            <person name="Clum A."/>
            <person name="Wang J."/>
            <person name="Palaniappan K."/>
            <person name="Ritter S."/>
            <person name="Chen I.-M."/>
            <person name="Stamatis D."/>
            <person name="Reddy T."/>
            <person name="O'Malley R."/>
            <person name="Daum C."/>
            <person name="Shapiro N."/>
            <person name="Ivanova N."/>
            <person name="Kyrpides N."/>
            <person name="Woyke T."/>
        </authorList>
    </citation>
    <scope>NUCLEOTIDE SEQUENCE [LARGE SCALE GENOMIC DNA]</scope>
    <source>
        <strain evidence="2">AT2.8</strain>
    </source>
</reference>
<protein>
    <submittedName>
        <fullName evidence="1">Uncharacterized protein</fullName>
    </submittedName>
</protein>
<proteinExistence type="predicted"/>
<accession>A0A852TJ95</accession>